<protein>
    <submittedName>
        <fullName evidence="3">Uncharacterized protein</fullName>
    </submittedName>
</protein>
<feature type="region of interest" description="Disordered" evidence="1">
    <location>
        <begin position="19"/>
        <end position="58"/>
    </location>
</feature>
<comment type="caution">
    <text evidence="3">The sequence shown here is derived from an EMBL/GenBank/DDBJ whole genome shotgun (WGS) entry which is preliminary data.</text>
</comment>
<evidence type="ECO:0000313" key="3">
    <source>
        <dbReference type="EMBL" id="KWS03186.1"/>
    </source>
</evidence>
<accession>A0A120AFL5</accession>
<evidence type="ECO:0000256" key="2">
    <source>
        <dbReference type="SAM" id="SignalP"/>
    </source>
</evidence>
<evidence type="ECO:0000256" key="1">
    <source>
        <dbReference type="SAM" id="MobiDB-lite"/>
    </source>
</evidence>
<name>A0A120AFL5_9GAMM</name>
<dbReference type="AlphaFoldDB" id="A0A120AFL5"/>
<feature type="signal peptide" evidence="2">
    <location>
        <begin position="1"/>
        <end position="21"/>
    </location>
</feature>
<keyword evidence="2" id="KW-0732">Signal</keyword>
<reference evidence="3 4" key="1">
    <citation type="journal article" date="2014" name="Genome Announc.">
        <title>Draft Genome Sequence of Lysobacter capsici AZ78, a Bacterium Antagonistic to Plant-Pathogenic Oomycetes.</title>
        <authorList>
            <person name="Puopolo G."/>
            <person name="Sonego P."/>
            <person name="Engelen K."/>
            <person name="Pertot I."/>
        </authorList>
    </citation>
    <scope>NUCLEOTIDE SEQUENCE [LARGE SCALE GENOMIC DNA]</scope>
    <source>
        <strain evidence="3 4">AZ78</strain>
    </source>
</reference>
<feature type="chain" id="PRO_5007163602" evidence="2">
    <location>
        <begin position="22"/>
        <end position="58"/>
    </location>
</feature>
<evidence type="ECO:0000313" key="4">
    <source>
        <dbReference type="Proteomes" id="UP000023435"/>
    </source>
</evidence>
<organism evidence="3 4">
    <name type="scientific">Lysobacter capsici AZ78</name>
    <dbReference type="NCBI Taxonomy" id="1444315"/>
    <lineage>
        <taxon>Bacteria</taxon>
        <taxon>Pseudomonadati</taxon>
        <taxon>Pseudomonadota</taxon>
        <taxon>Gammaproteobacteria</taxon>
        <taxon>Lysobacterales</taxon>
        <taxon>Lysobacteraceae</taxon>
        <taxon>Lysobacter</taxon>
    </lineage>
</organism>
<sequence>MLATAAAIRCIVAAPPAAARAAPVSRGAWEEAAPERGEAGYRAGSPAGSEADGAGEPH</sequence>
<proteinExistence type="predicted"/>
<dbReference type="EMBL" id="JAJA02000001">
    <property type="protein sequence ID" value="KWS03186.1"/>
    <property type="molecule type" value="Genomic_DNA"/>
</dbReference>
<dbReference type="Proteomes" id="UP000023435">
    <property type="component" value="Unassembled WGS sequence"/>
</dbReference>
<gene>
    <name evidence="3" type="ORF">AZ78_0732</name>
</gene>
<dbReference type="RefSeq" id="WP_160329579.1">
    <property type="nucleotide sequence ID" value="NZ_JAJA02000001.1"/>
</dbReference>
<keyword evidence="4" id="KW-1185">Reference proteome</keyword>